<proteinExistence type="predicted"/>
<dbReference type="Proteomes" id="UP000784294">
    <property type="component" value="Unassembled WGS sequence"/>
</dbReference>
<reference evidence="2" key="1">
    <citation type="submission" date="2018-11" db="EMBL/GenBank/DDBJ databases">
        <authorList>
            <consortium name="Pathogen Informatics"/>
        </authorList>
    </citation>
    <scope>NUCLEOTIDE SEQUENCE</scope>
</reference>
<sequence length="182" mass="20116">MYFQAVIHLLCWIPSPCKCPNSISPISPSFISDTCFSVLSSSAFICVYGWSRFLPTLVSPISRPSPPPNPNIKRQCLPVYSSSFPRGSFAFPQTFFHTTAHLIPGYELRATGYGPSLLPSPSSHSRTDHVNKRGLPQSALKSSWQGELTDGKDEVGQEEQSRERTAQGSQNQSTESLFFTVK</sequence>
<keyword evidence="3" id="KW-1185">Reference proteome</keyword>
<comment type="caution">
    <text evidence="2">The sequence shown here is derived from an EMBL/GenBank/DDBJ whole genome shotgun (WGS) entry which is preliminary data.</text>
</comment>
<feature type="compositionally biased region" description="Polar residues" evidence="1">
    <location>
        <begin position="166"/>
        <end position="182"/>
    </location>
</feature>
<dbReference type="EMBL" id="CAAALY010102671">
    <property type="protein sequence ID" value="VEL29381.1"/>
    <property type="molecule type" value="Genomic_DNA"/>
</dbReference>
<feature type="compositionally biased region" description="Basic and acidic residues" evidence="1">
    <location>
        <begin position="149"/>
        <end position="165"/>
    </location>
</feature>
<organism evidence="2 3">
    <name type="scientific">Protopolystoma xenopodis</name>
    <dbReference type="NCBI Taxonomy" id="117903"/>
    <lineage>
        <taxon>Eukaryota</taxon>
        <taxon>Metazoa</taxon>
        <taxon>Spiralia</taxon>
        <taxon>Lophotrochozoa</taxon>
        <taxon>Platyhelminthes</taxon>
        <taxon>Monogenea</taxon>
        <taxon>Polyopisthocotylea</taxon>
        <taxon>Polystomatidea</taxon>
        <taxon>Polystomatidae</taxon>
        <taxon>Protopolystoma</taxon>
    </lineage>
</organism>
<evidence type="ECO:0000313" key="3">
    <source>
        <dbReference type="Proteomes" id="UP000784294"/>
    </source>
</evidence>
<feature type="region of interest" description="Disordered" evidence="1">
    <location>
        <begin position="117"/>
        <end position="182"/>
    </location>
</feature>
<accession>A0A3S5AV77</accession>
<gene>
    <name evidence="2" type="ORF">PXEA_LOCUS22821</name>
</gene>
<protein>
    <submittedName>
        <fullName evidence="2">Uncharacterized protein</fullName>
    </submittedName>
</protein>
<dbReference type="AlphaFoldDB" id="A0A3S5AV77"/>
<evidence type="ECO:0000313" key="2">
    <source>
        <dbReference type="EMBL" id="VEL29381.1"/>
    </source>
</evidence>
<evidence type="ECO:0000256" key="1">
    <source>
        <dbReference type="SAM" id="MobiDB-lite"/>
    </source>
</evidence>
<name>A0A3S5AV77_9PLAT</name>